<dbReference type="Pfam" id="PF23338">
    <property type="entry name" value="PTHB1_hp"/>
    <property type="match status" value="1"/>
</dbReference>
<dbReference type="Pfam" id="PF14727">
    <property type="entry name" value="PHTB1_N"/>
    <property type="match status" value="1"/>
</dbReference>
<dbReference type="Proteomes" id="UP000005226">
    <property type="component" value="Chromosome 7"/>
</dbReference>
<name>A0A674NZI5_TAKRU</name>
<feature type="domain" description="PTHB1 C-terminal helix bundle" evidence="6">
    <location>
        <begin position="679"/>
        <end position="758"/>
    </location>
</feature>
<proteinExistence type="predicted"/>
<dbReference type="Pfam" id="PF14728">
    <property type="entry name" value="PTHB1_GAE"/>
    <property type="match status" value="1"/>
</dbReference>
<reference evidence="7" key="3">
    <citation type="submission" date="2025-09" db="UniProtKB">
        <authorList>
            <consortium name="Ensembl"/>
        </authorList>
    </citation>
    <scope>IDENTIFICATION</scope>
</reference>
<dbReference type="AlphaFoldDB" id="A0A674NZI5"/>
<reference evidence="7 8" key="1">
    <citation type="journal article" date="2011" name="Genome Biol. Evol.">
        <title>Integration of the genetic map and genome assembly of fugu facilitates insights into distinct features of genome evolution in teleosts and mammals.</title>
        <authorList>
            <person name="Kai W."/>
            <person name="Kikuchi K."/>
            <person name="Tohari S."/>
            <person name="Chew A.K."/>
            <person name="Tay A."/>
            <person name="Fujiwara A."/>
            <person name="Hosoya S."/>
            <person name="Suetake H."/>
            <person name="Naruse K."/>
            <person name="Brenner S."/>
            <person name="Suzuki Y."/>
            <person name="Venkatesh B."/>
        </authorList>
    </citation>
    <scope>NUCLEOTIDE SEQUENCE [LARGE SCALE GENOMIC DNA]</scope>
</reference>
<dbReference type="PANTHER" id="PTHR20991:SF0">
    <property type="entry name" value="PROTEIN PTHB1"/>
    <property type="match status" value="1"/>
</dbReference>
<feature type="domain" description="PTHB1 N-terminal" evidence="2">
    <location>
        <begin position="1"/>
        <end position="342"/>
    </location>
</feature>
<evidence type="ECO:0000259" key="4">
    <source>
        <dbReference type="Pfam" id="PF23337"/>
    </source>
</evidence>
<dbReference type="InterPro" id="IPR055362">
    <property type="entry name" value="PTHB1_pf_dom"/>
</dbReference>
<accession>A0A674NZI5</accession>
<dbReference type="Pfam" id="PF23339">
    <property type="entry name" value="PTHB1_CtH"/>
    <property type="match status" value="1"/>
</dbReference>
<dbReference type="Pfam" id="PF23337">
    <property type="entry name" value="PTHB1_pf"/>
    <property type="match status" value="1"/>
</dbReference>
<organism evidence="7 8">
    <name type="scientific">Takifugu rubripes</name>
    <name type="common">Japanese pufferfish</name>
    <name type="synonym">Fugu rubripes</name>
    <dbReference type="NCBI Taxonomy" id="31033"/>
    <lineage>
        <taxon>Eukaryota</taxon>
        <taxon>Metazoa</taxon>
        <taxon>Chordata</taxon>
        <taxon>Craniata</taxon>
        <taxon>Vertebrata</taxon>
        <taxon>Euteleostomi</taxon>
        <taxon>Actinopterygii</taxon>
        <taxon>Neopterygii</taxon>
        <taxon>Teleostei</taxon>
        <taxon>Neoteleostei</taxon>
        <taxon>Acanthomorphata</taxon>
        <taxon>Eupercaria</taxon>
        <taxon>Tetraodontiformes</taxon>
        <taxon>Tetradontoidea</taxon>
        <taxon>Tetraodontidae</taxon>
        <taxon>Takifugu</taxon>
    </lineage>
</organism>
<evidence type="ECO:0000313" key="7">
    <source>
        <dbReference type="Ensembl" id="ENSTRUP00000078993.1"/>
    </source>
</evidence>
<evidence type="ECO:0000256" key="1">
    <source>
        <dbReference type="SAM" id="Coils"/>
    </source>
</evidence>
<dbReference type="InterPro" id="IPR028074">
    <property type="entry name" value="PHTB1_GAE_dom"/>
</dbReference>
<evidence type="ECO:0000259" key="6">
    <source>
        <dbReference type="Pfam" id="PF23339"/>
    </source>
</evidence>
<dbReference type="InterPro" id="IPR055363">
    <property type="entry name" value="PTHB1_hp_dom"/>
</dbReference>
<dbReference type="InterPro" id="IPR028073">
    <property type="entry name" value="PHTB1_N_dom"/>
</dbReference>
<keyword evidence="1" id="KW-0175">Coiled coil</keyword>
<dbReference type="GO" id="GO:0016020">
    <property type="term" value="C:membrane"/>
    <property type="evidence" value="ECO:0007669"/>
    <property type="project" value="TreeGrafter"/>
</dbReference>
<feature type="domain" description="PTHB1 GAE" evidence="3">
    <location>
        <begin position="419"/>
        <end position="464"/>
    </location>
</feature>
<protein>
    <submittedName>
        <fullName evidence="7">Bardet-Biedl syndrome 9</fullName>
    </submittedName>
</protein>
<keyword evidence="8" id="KW-1185">Reference proteome</keyword>
<dbReference type="PANTHER" id="PTHR20991">
    <property type="entry name" value="PARATHYROID HORMONE-RESPONSIVE B1 GENE"/>
    <property type="match status" value="1"/>
</dbReference>
<reference evidence="7" key="2">
    <citation type="submission" date="2025-08" db="UniProtKB">
        <authorList>
            <consortium name="Ensembl"/>
        </authorList>
    </citation>
    <scope>IDENTIFICATION</scope>
</reference>
<evidence type="ECO:0000259" key="2">
    <source>
        <dbReference type="Pfam" id="PF14727"/>
    </source>
</evidence>
<evidence type="ECO:0000259" key="5">
    <source>
        <dbReference type="Pfam" id="PF23338"/>
    </source>
</evidence>
<evidence type="ECO:0000259" key="3">
    <source>
        <dbReference type="Pfam" id="PF14728"/>
    </source>
</evidence>
<sequence length="813" mass="90204">MSLFKARDWWSAVLGEGEEFDQGCLCVGDVDNSGSGHDKVVVGSYMGMLRIFSPHASKSSEEVPADAQLLEVQLQNAIIQVELGKFVSCSDLLHLAVLHPRKLSVFSISGTAGNVEHGDQYQLKLVYEHNLQRTACSMTHGTFGGVSGHHSLCVQSMDGMLMFFEQESYSFGRFLPGFLLPGPLVYNPRTDSFLTVSSARQLEMKPVVATVHAPDWVFVLGEQALEVCVPSFSHSSSFIFILGERNLYCLRDNGQIHFMKKLEFNPSCFLPYASVRDGTTNLLLCNHTNMLLVYQDVTLKWAAQLPFVPVATRLANFPELKGVVTSLSSDGHLLCSYMGTDPSFFSTPKVDAREADYEQVEAEMKRLQKLIREATRTQGGIAAADSLTGYQTRLGMPIVTHELISQVLVFIHISLFFSADIGSSTSVKFSAFLNGRYLPADLKGEITVSYNSPTGVPKILQSTFTLPLALVCVPSSPAKTTKFKITLDTNQAPVQLSSIFSGNAHQYTDGNSLAFQFLPGPKVTLLASKTSQRYRIQSDSFEDMWLVAKELVRRFDQYFSKLGVKDFKKSFSGPLPLQEYFLSVDHHFQLRVSAKQYQDLLSEQAVQFRAIQRRLLTRFKDKTPAPLQNLDTLLDTTYNQVMALADAAEENHTQLEEAFVRLRGSTQLLVLLLSLSQGLTPEQTAILEATLLPLLQDTPQLGWEESCDAAVSHLLRTCLSRSPKDQATSLAHTGAQILGLPRDTDRLKRHISLLCDRIAKGGRLTLASEANCRSGLVCNPQQLSLFCLCGVFRVFLQHDRNNLAEKNLSVHKC</sequence>
<feature type="domain" description="PTHB1 platform" evidence="4">
    <location>
        <begin position="467"/>
        <end position="572"/>
    </location>
</feature>
<feature type="coiled-coil region" evidence="1">
    <location>
        <begin position="638"/>
        <end position="665"/>
    </location>
</feature>
<dbReference type="InterPro" id="IPR026511">
    <property type="entry name" value="PTHB1"/>
</dbReference>
<dbReference type="GeneTree" id="ENSGT00390000000803"/>
<feature type="coiled-coil region" evidence="1">
    <location>
        <begin position="350"/>
        <end position="377"/>
    </location>
</feature>
<dbReference type="GO" id="GO:0034464">
    <property type="term" value="C:BBSome"/>
    <property type="evidence" value="ECO:0007669"/>
    <property type="project" value="InterPro"/>
</dbReference>
<gene>
    <name evidence="7" type="primary">bbs9</name>
</gene>
<evidence type="ECO:0000313" key="8">
    <source>
        <dbReference type="Proteomes" id="UP000005226"/>
    </source>
</evidence>
<dbReference type="GO" id="GO:0060271">
    <property type="term" value="P:cilium assembly"/>
    <property type="evidence" value="ECO:0007669"/>
    <property type="project" value="TreeGrafter"/>
</dbReference>
<dbReference type="Ensembl" id="ENSTRUT00000080105.1">
    <property type="protein sequence ID" value="ENSTRUP00000078993.1"/>
    <property type="gene ID" value="ENSTRUG00000000291.3"/>
</dbReference>
<feature type="domain" description="PTHB1 hairpin" evidence="5">
    <location>
        <begin position="574"/>
        <end position="676"/>
    </location>
</feature>
<dbReference type="InterPro" id="IPR055364">
    <property type="entry name" value="PTHB1_CtH_dom"/>
</dbReference>